<reference evidence="3 4" key="1">
    <citation type="submission" date="2018-10" db="EMBL/GenBank/DDBJ databases">
        <title>Genomic Encyclopedia of Archaeal and Bacterial Type Strains, Phase II (KMG-II): from individual species to whole genera.</title>
        <authorList>
            <person name="Goeker M."/>
        </authorList>
    </citation>
    <scope>NUCLEOTIDE SEQUENCE [LARGE SCALE GENOMIC DNA]</scope>
    <source>
        <strain evidence="3 4">DSM 18602</strain>
    </source>
</reference>
<feature type="transmembrane region" description="Helical" evidence="1">
    <location>
        <begin position="12"/>
        <end position="33"/>
    </location>
</feature>
<dbReference type="PANTHER" id="PTHR14969">
    <property type="entry name" value="SPHINGOSINE-1-PHOSPHATE PHOSPHOHYDROLASE"/>
    <property type="match status" value="1"/>
</dbReference>
<accession>A0A495J208</accession>
<name>A0A495J208_9SPHI</name>
<dbReference type="Pfam" id="PF01569">
    <property type="entry name" value="PAP2"/>
    <property type="match status" value="1"/>
</dbReference>
<evidence type="ECO:0000259" key="2">
    <source>
        <dbReference type="SMART" id="SM00014"/>
    </source>
</evidence>
<evidence type="ECO:0000313" key="3">
    <source>
        <dbReference type="EMBL" id="RKR82334.1"/>
    </source>
</evidence>
<feature type="domain" description="Phosphatidic acid phosphatase type 2/haloperoxidase" evidence="2">
    <location>
        <begin position="79"/>
        <end position="197"/>
    </location>
</feature>
<gene>
    <name evidence="3" type="ORF">BDD43_2510</name>
</gene>
<evidence type="ECO:0000256" key="1">
    <source>
        <dbReference type="SAM" id="Phobius"/>
    </source>
</evidence>
<dbReference type="OrthoDB" id="9773582at2"/>
<dbReference type="AlphaFoldDB" id="A0A495J208"/>
<protein>
    <submittedName>
        <fullName evidence="3">Membrane-associated phospholipid phosphatase</fullName>
    </submittedName>
</protein>
<keyword evidence="1" id="KW-1133">Transmembrane helix</keyword>
<dbReference type="SMART" id="SM00014">
    <property type="entry name" value="acidPPc"/>
    <property type="match status" value="1"/>
</dbReference>
<organism evidence="3 4">
    <name type="scientific">Mucilaginibacter gracilis</name>
    <dbReference type="NCBI Taxonomy" id="423350"/>
    <lineage>
        <taxon>Bacteria</taxon>
        <taxon>Pseudomonadati</taxon>
        <taxon>Bacteroidota</taxon>
        <taxon>Sphingobacteriia</taxon>
        <taxon>Sphingobacteriales</taxon>
        <taxon>Sphingobacteriaceae</taxon>
        <taxon>Mucilaginibacter</taxon>
    </lineage>
</organism>
<dbReference type="PANTHER" id="PTHR14969:SF13">
    <property type="entry name" value="AT30094P"/>
    <property type="match status" value="1"/>
</dbReference>
<keyword evidence="1" id="KW-0812">Transmembrane</keyword>
<feature type="transmembrane region" description="Helical" evidence="1">
    <location>
        <begin position="182"/>
        <end position="200"/>
    </location>
</feature>
<feature type="transmembrane region" description="Helical" evidence="1">
    <location>
        <begin position="53"/>
        <end position="76"/>
    </location>
</feature>
<dbReference type="Proteomes" id="UP000268007">
    <property type="component" value="Unassembled WGS sequence"/>
</dbReference>
<dbReference type="Gene3D" id="1.20.144.10">
    <property type="entry name" value="Phosphatidic acid phosphatase type 2/haloperoxidase"/>
    <property type="match status" value="1"/>
</dbReference>
<proteinExistence type="predicted"/>
<comment type="caution">
    <text evidence="3">The sequence shown here is derived from an EMBL/GenBank/DDBJ whole genome shotgun (WGS) entry which is preliminary data.</text>
</comment>
<keyword evidence="1" id="KW-0472">Membrane</keyword>
<sequence length="219" mass="24792">MKTGLLDVLKQIKFLFIPYLIALGICLVIGLVYTKAQIYFTFNSWHFAFGDVFFALWTNMGDGIICVLIAIGLLFFNYRKGFLMGTSYIITSIIAQVLKRIIATPRPVIYFKAEASKMYLVKGVEMLETLSFPSGHTVSAFSAAVVLTYITPRKTWGLVFFVLAVLVGYSRMYLSEHFFEDVVGGSAIGVIVTVFWITWIDNKAFLRSEKWNKGLIKTR</sequence>
<evidence type="ECO:0000313" key="4">
    <source>
        <dbReference type="Proteomes" id="UP000268007"/>
    </source>
</evidence>
<keyword evidence="4" id="KW-1185">Reference proteome</keyword>
<dbReference type="RefSeq" id="WP_121197949.1">
    <property type="nucleotide sequence ID" value="NZ_RBKU01000001.1"/>
</dbReference>
<dbReference type="EMBL" id="RBKU01000001">
    <property type="protein sequence ID" value="RKR82334.1"/>
    <property type="molecule type" value="Genomic_DNA"/>
</dbReference>
<dbReference type="InterPro" id="IPR000326">
    <property type="entry name" value="PAP2/HPO"/>
</dbReference>
<feature type="transmembrane region" description="Helical" evidence="1">
    <location>
        <begin position="157"/>
        <end position="176"/>
    </location>
</feature>
<dbReference type="SUPFAM" id="SSF48317">
    <property type="entry name" value="Acid phosphatase/Vanadium-dependent haloperoxidase"/>
    <property type="match status" value="1"/>
</dbReference>
<dbReference type="InterPro" id="IPR036938">
    <property type="entry name" value="PAP2/HPO_sf"/>
</dbReference>